<organism evidence="3 4">
    <name type="scientific">Mucuna pruriens</name>
    <name type="common">Velvet bean</name>
    <name type="synonym">Dolichos pruriens</name>
    <dbReference type="NCBI Taxonomy" id="157652"/>
    <lineage>
        <taxon>Eukaryota</taxon>
        <taxon>Viridiplantae</taxon>
        <taxon>Streptophyta</taxon>
        <taxon>Embryophyta</taxon>
        <taxon>Tracheophyta</taxon>
        <taxon>Spermatophyta</taxon>
        <taxon>Magnoliopsida</taxon>
        <taxon>eudicotyledons</taxon>
        <taxon>Gunneridae</taxon>
        <taxon>Pentapetalae</taxon>
        <taxon>rosids</taxon>
        <taxon>fabids</taxon>
        <taxon>Fabales</taxon>
        <taxon>Fabaceae</taxon>
        <taxon>Papilionoideae</taxon>
        <taxon>50 kb inversion clade</taxon>
        <taxon>NPAAA clade</taxon>
        <taxon>indigoferoid/millettioid clade</taxon>
        <taxon>Phaseoleae</taxon>
        <taxon>Mucuna</taxon>
    </lineage>
</organism>
<dbReference type="SMART" id="SM00240">
    <property type="entry name" value="FHA"/>
    <property type="match status" value="1"/>
</dbReference>
<evidence type="ECO:0000313" key="4">
    <source>
        <dbReference type="Proteomes" id="UP000257109"/>
    </source>
</evidence>
<dbReference type="Proteomes" id="UP000257109">
    <property type="component" value="Unassembled WGS sequence"/>
</dbReference>
<dbReference type="Pfam" id="PF13638">
    <property type="entry name" value="PIN_4"/>
    <property type="match status" value="1"/>
</dbReference>
<dbReference type="CDD" id="cd22691">
    <property type="entry name" value="FHA_PS1-like"/>
    <property type="match status" value="1"/>
</dbReference>
<dbReference type="Pfam" id="PF00498">
    <property type="entry name" value="FHA"/>
    <property type="match status" value="1"/>
</dbReference>
<dbReference type="PANTHER" id="PTHR22593">
    <property type="entry name" value="TRANSMEMBRANE PROTEIN 18"/>
    <property type="match status" value="1"/>
</dbReference>
<dbReference type="Gene3D" id="2.60.200.20">
    <property type="match status" value="1"/>
</dbReference>
<feature type="region of interest" description="Disordered" evidence="1">
    <location>
        <begin position="677"/>
        <end position="702"/>
    </location>
</feature>
<feature type="non-terminal residue" evidence="3">
    <location>
        <position position="1"/>
    </location>
</feature>
<protein>
    <submittedName>
        <fullName evidence="3">FHA domain-containing protein PS1</fullName>
    </submittedName>
</protein>
<dbReference type="InterPro" id="IPR008984">
    <property type="entry name" value="SMAD_FHA_dom_sf"/>
</dbReference>
<dbReference type="InterPro" id="IPR002716">
    <property type="entry name" value="PIN_dom"/>
</dbReference>
<reference evidence="3" key="1">
    <citation type="submission" date="2018-05" db="EMBL/GenBank/DDBJ databases">
        <title>Draft genome of Mucuna pruriens seed.</title>
        <authorList>
            <person name="Nnadi N.E."/>
            <person name="Vos R."/>
            <person name="Hasami M.H."/>
            <person name="Devisetty U.K."/>
            <person name="Aguiy J.C."/>
        </authorList>
    </citation>
    <scope>NUCLEOTIDE SEQUENCE [LARGE SCALE GENOMIC DNA]</scope>
    <source>
        <strain evidence="3">JCA_2017</strain>
    </source>
</reference>
<evidence type="ECO:0000313" key="3">
    <source>
        <dbReference type="EMBL" id="RDX97875.1"/>
    </source>
</evidence>
<dbReference type="STRING" id="157652.A0A371H510"/>
<dbReference type="GO" id="GO:0031965">
    <property type="term" value="C:nuclear membrane"/>
    <property type="evidence" value="ECO:0007669"/>
    <property type="project" value="TreeGrafter"/>
</dbReference>
<proteinExistence type="predicted"/>
<keyword evidence="4" id="KW-1185">Reference proteome</keyword>
<name>A0A371H510_MUCPR</name>
<dbReference type="PANTHER" id="PTHR22593:SF8">
    <property type="entry name" value="FHA DOMAIN-CONTAINING PROTEIN PS1"/>
    <property type="match status" value="1"/>
</dbReference>
<gene>
    <name evidence="3" type="primary">PS1</name>
    <name evidence="3" type="ORF">CR513_19298</name>
</gene>
<dbReference type="EMBL" id="QJKJ01003555">
    <property type="protein sequence ID" value="RDX97875.1"/>
    <property type="molecule type" value="Genomic_DNA"/>
</dbReference>
<dbReference type="AlphaFoldDB" id="A0A371H510"/>
<sequence length="1007" mass="112806">MAEKKKKKKPEEEARVPVLTVLKNSAILKNIFIVLDHDNEDQTVLIGRHPDCNIVLTHPSVSRFHLRIRSNPSSQTLSLVDLASVHGTWVRGRKLEPGLSQELKEGDTFTLGVSTRLYRLCWLPLPLTQFDVFVPQQQQKYFEQGGISKDENLEHTVEHESPVAEGIVSLCCDEEGKSHSEDETFGVLNGTETPCFPTNSGSENILCDSQNRVLLPPYVQSVDELDNTKKIEACPELEMPGETNLFCTLREYLTHNICLPVVEAIQGTKMQQFQAPHDAFTGQLPSLEMLWSSLPANIDPVSFDEKDVAEVTVIPKESEFGCCEEDNDKDEDILTAGGRIFNSENTCLIVDGDIPDSKFHQIEVVEEISVDSVPDGEKQAECKEEYESKLQDLNAKSCCEEGYSLDEIVEDNGNKCIKNIDPASSDEKGLAAVTVILTESEFGCTLRDNERIEDILAESRIINSENTFLLDEEAIPVTKFQLIEIVEEVAVDSISDGVKEDKCGKELKSKLQASLNAKSCQEQGNTVDEIAEDTGKKCASRVVESPNSSMLQEVVLNITVENQTPQSLAAVTGCSGRGILDSHVEPTEKSSTFGNIWLRRGKAASAPQVQATKSRFISTSKVGTEFKLSNVKDVINNPMPKDLSSVFDEEEETFTPSKENLSPNTYHLLFMRKKGKLEETKNSNSQRSQNSKAKSSHNIYSAKRLSTVSNKVNQTPKVAQERKTQRKPLKCLINLAHDQDVMEFKKNRVERVACQSLMNSGGNRKSGTSGLVSAAKSIDGASICGQISNKHTKPSHIDREQKRSWDMVVDTASLLNKESRKALQLLQGLKGTHLIIPRLVIRELSSMKQQFRIFRRSSEASLALEWIEECMEKTRWWIHIQSSMEECMLTAPTSPQTKFIEDSWAFPTVEDHILDCALQYRRKDNVGQFVLLSDNVTLKIKSMAKGLLCETVQQFRQSLVNPFSERFRWPKSSPRGLTWSCQDDLVLRNKYYGLPSKPGLKLITEQF</sequence>
<comment type="caution">
    <text evidence="3">The sequence shown here is derived from an EMBL/GenBank/DDBJ whole genome shotgun (WGS) entry which is preliminary data.</text>
</comment>
<accession>A0A371H510</accession>
<dbReference type="Gene3D" id="3.40.50.1010">
    <property type="entry name" value="5'-nuclease"/>
    <property type="match status" value="1"/>
</dbReference>
<dbReference type="InterPro" id="IPR000253">
    <property type="entry name" value="FHA_dom"/>
</dbReference>
<dbReference type="CDD" id="cd09880">
    <property type="entry name" value="PIN_Smg5-6-like"/>
    <property type="match status" value="1"/>
</dbReference>
<evidence type="ECO:0000259" key="2">
    <source>
        <dbReference type="PROSITE" id="PS50006"/>
    </source>
</evidence>
<dbReference type="SUPFAM" id="SSF49879">
    <property type="entry name" value="SMAD/FHA domain"/>
    <property type="match status" value="1"/>
</dbReference>
<feature type="non-terminal residue" evidence="3">
    <location>
        <position position="1007"/>
    </location>
</feature>
<evidence type="ECO:0000256" key="1">
    <source>
        <dbReference type="SAM" id="MobiDB-lite"/>
    </source>
</evidence>
<dbReference type="OrthoDB" id="444265at2759"/>
<dbReference type="PROSITE" id="PS50006">
    <property type="entry name" value="FHA_DOMAIN"/>
    <property type="match status" value="1"/>
</dbReference>
<feature type="compositionally biased region" description="Low complexity" evidence="1">
    <location>
        <begin position="682"/>
        <end position="693"/>
    </location>
</feature>
<feature type="domain" description="FHA" evidence="2">
    <location>
        <begin position="44"/>
        <end position="95"/>
    </location>
</feature>